<dbReference type="RefSeq" id="WP_157458987.1">
    <property type="nucleotide sequence ID" value="NZ_WQLB01000009.1"/>
</dbReference>
<dbReference type="InterPro" id="IPR001387">
    <property type="entry name" value="Cro/C1-type_HTH"/>
</dbReference>
<dbReference type="CDD" id="cd00093">
    <property type="entry name" value="HTH_XRE"/>
    <property type="match status" value="1"/>
</dbReference>
<gene>
    <name evidence="3" type="ORF">GO986_09185</name>
</gene>
<proteinExistence type="inferred from homology"/>
<name>A0A7C9LKT2_9DEIO</name>
<comment type="similarity">
    <text evidence="1">Belongs to the short-chain fatty acyl-CoA assimilation regulator (ScfR) family.</text>
</comment>
<dbReference type="InterPro" id="IPR010359">
    <property type="entry name" value="IrrE_HExxH"/>
</dbReference>
<dbReference type="PANTHER" id="PTHR43236">
    <property type="entry name" value="ANTITOXIN HIGA1"/>
    <property type="match status" value="1"/>
</dbReference>
<comment type="caution">
    <text evidence="3">The sequence shown here is derived from an EMBL/GenBank/DDBJ whole genome shotgun (WGS) entry which is preliminary data.</text>
</comment>
<dbReference type="InterPro" id="IPR052345">
    <property type="entry name" value="Rad_response_metalloprotease"/>
</dbReference>
<feature type="domain" description="HTH cro/C1-type" evidence="2">
    <location>
        <begin position="13"/>
        <end position="68"/>
    </location>
</feature>
<sequence length="380" mass="43713">MKVGTPGFQGARLKQVRIALGLTQESLALMLGYKDAQSISAMENGKDSPSPEVMQRILSLTRHPMHFFVTPLPEGIDESEALFRSMRSLDEIAKGRAEVNLSWLAEYAQYLSKFVDFPKLNIPDLSAIPQDPMLITDDHIRLAADRLRSHWGLHRGPLPNLINLLESNGFIIHGEPFESHKWDAISFWDKATNTPFILLNLDKPSYFRLRYNLLHELFHLLFHVHADRGMKEVKAYERELERQAHLFAGEFALPHDSFPADLFADNLDALRIVKSKWKMSIAAMLHRLEDLGILDKSKSSKMWANLKRRWREGEPLDDSPLEEPTIINSTVKMLKEHNVITPHSLLSDSVFPQDTQERFARMGEEFWLSDVPALKIHKFY</sequence>
<dbReference type="Pfam" id="PF06114">
    <property type="entry name" value="Peptidase_M78"/>
    <property type="match status" value="1"/>
</dbReference>
<dbReference type="PROSITE" id="PS50943">
    <property type="entry name" value="HTH_CROC1"/>
    <property type="match status" value="1"/>
</dbReference>
<dbReference type="EMBL" id="WQLB01000009">
    <property type="protein sequence ID" value="MVN86938.1"/>
    <property type="molecule type" value="Genomic_DNA"/>
</dbReference>
<evidence type="ECO:0000259" key="2">
    <source>
        <dbReference type="PROSITE" id="PS50943"/>
    </source>
</evidence>
<dbReference type="Proteomes" id="UP000483286">
    <property type="component" value="Unassembled WGS sequence"/>
</dbReference>
<dbReference type="Gene3D" id="1.10.260.40">
    <property type="entry name" value="lambda repressor-like DNA-binding domains"/>
    <property type="match status" value="1"/>
</dbReference>
<dbReference type="SMART" id="SM00530">
    <property type="entry name" value="HTH_XRE"/>
    <property type="match status" value="1"/>
</dbReference>
<organism evidence="3 4">
    <name type="scientific">Deinococcus arboris</name>
    <dbReference type="NCBI Taxonomy" id="2682977"/>
    <lineage>
        <taxon>Bacteria</taxon>
        <taxon>Thermotogati</taxon>
        <taxon>Deinococcota</taxon>
        <taxon>Deinococci</taxon>
        <taxon>Deinococcales</taxon>
        <taxon>Deinococcaceae</taxon>
        <taxon>Deinococcus</taxon>
    </lineage>
</organism>
<evidence type="ECO:0000256" key="1">
    <source>
        <dbReference type="ARBA" id="ARBA00007227"/>
    </source>
</evidence>
<accession>A0A7C9LKT2</accession>
<protein>
    <submittedName>
        <fullName evidence="3">Helix-turn-helix domain-containing protein</fullName>
    </submittedName>
</protein>
<dbReference type="AlphaFoldDB" id="A0A7C9LKT2"/>
<keyword evidence="4" id="KW-1185">Reference proteome</keyword>
<dbReference type="Pfam" id="PF01381">
    <property type="entry name" value="HTH_3"/>
    <property type="match status" value="1"/>
</dbReference>
<dbReference type="GO" id="GO:0003677">
    <property type="term" value="F:DNA binding"/>
    <property type="evidence" value="ECO:0007669"/>
    <property type="project" value="InterPro"/>
</dbReference>
<evidence type="ECO:0000313" key="4">
    <source>
        <dbReference type="Proteomes" id="UP000483286"/>
    </source>
</evidence>
<dbReference type="PANTHER" id="PTHR43236:SF1">
    <property type="entry name" value="BLL7220 PROTEIN"/>
    <property type="match status" value="1"/>
</dbReference>
<evidence type="ECO:0000313" key="3">
    <source>
        <dbReference type="EMBL" id="MVN86938.1"/>
    </source>
</evidence>
<dbReference type="InterPro" id="IPR010982">
    <property type="entry name" value="Lambda_DNA-bd_dom_sf"/>
</dbReference>
<reference evidence="3 4" key="1">
    <citation type="submission" date="2019-12" db="EMBL/GenBank/DDBJ databases">
        <title>Deinococcus sp. HMF7620 Genome sequencing and assembly.</title>
        <authorList>
            <person name="Kang H."/>
            <person name="Kim H."/>
            <person name="Joh K."/>
        </authorList>
    </citation>
    <scope>NUCLEOTIDE SEQUENCE [LARGE SCALE GENOMIC DNA]</scope>
    <source>
        <strain evidence="3 4">HMF7620</strain>
    </source>
</reference>
<dbReference type="SUPFAM" id="SSF47413">
    <property type="entry name" value="lambda repressor-like DNA-binding domains"/>
    <property type="match status" value="1"/>
</dbReference>